<evidence type="ECO:0000256" key="1">
    <source>
        <dbReference type="ARBA" id="ARBA00022679"/>
    </source>
</evidence>
<dbReference type="PANTHER" id="PTHR11692">
    <property type="entry name" value="BIFUNCTIONAL PURINE BIOSYNTHESIS PROTEIN PURH"/>
    <property type="match status" value="1"/>
</dbReference>
<dbReference type="InterPro" id="IPR011607">
    <property type="entry name" value="MGS-like_dom"/>
</dbReference>
<evidence type="ECO:0000313" key="6">
    <source>
        <dbReference type="EMBL" id="OGF19434.1"/>
    </source>
</evidence>
<dbReference type="Pfam" id="PF01808">
    <property type="entry name" value="AICARFT_IMPCHas"/>
    <property type="match status" value="1"/>
</dbReference>
<dbReference type="GO" id="GO:0005829">
    <property type="term" value="C:cytosol"/>
    <property type="evidence" value="ECO:0007669"/>
    <property type="project" value="TreeGrafter"/>
</dbReference>
<dbReference type="PROSITE" id="PS51855">
    <property type="entry name" value="MGS"/>
    <property type="match status" value="1"/>
</dbReference>
<keyword evidence="4" id="KW-0511">Multifunctional enzyme</keyword>
<dbReference type="FunFam" id="3.40.50.1380:FF:000001">
    <property type="entry name" value="Bifunctional purine biosynthesis protein PurH"/>
    <property type="match status" value="1"/>
</dbReference>
<dbReference type="AlphaFoldDB" id="A0A1F5RYD3"/>
<dbReference type="Pfam" id="PF02142">
    <property type="entry name" value="MGS"/>
    <property type="match status" value="1"/>
</dbReference>
<proteinExistence type="predicted"/>
<dbReference type="InterPro" id="IPR002695">
    <property type="entry name" value="PurH-like"/>
</dbReference>
<keyword evidence="3" id="KW-0378">Hydrolase</keyword>
<dbReference type="GO" id="GO:0006189">
    <property type="term" value="P:'de novo' IMP biosynthetic process"/>
    <property type="evidence" value="ECO:0007669"/>
    <property type="project" value="TreeGrafter"/>
</dbReference>
<dbReference type="SMART" id="SM00851">
    <property type="entry name" value="MGS"/>
    <property type="match status" value="1"/>
</dbReference>
<organism evidence="6 7">
    <name type="scientific">Candidatus Falkowbacteria bacterium RIFCSPLOWO2_02_FULL_45_15</name>
    <dbReference type="NCBI Taxonomy" id="1797988"/>
    <lineage>
        <taxon>Bacteria</taxon>
        <taxon>Candidatus Falkowiibacteriota</taxon>
    </lineage>
</organism>
<dbReference type="Gene3D" id="3.40.50.1380">
    <property type="entry name" value="Methylglyoxal synthase-like domain"/>
    <property type="match status" value="1"/>
</dbReference>
<name>A0A1F5RYD3_9BACT</name>
<dbReference type="GO" id="GO:0004643">
    <property type="term" value="F:phosphoribosylaminoimidazolecarboxamide formyltransferase activity"/>
    <property type="evidence" value="ECO:0007669"/>
    <property type="project" value="InterPro"/>
</dbReference>
<keyword evidence="1" id="KW-0808">Transferase</keyword>
<reference evidence="6 7" key="1">
    <citation type="journal article" date="2016" name="Nat. Commun.">
        <title>Thousands of microbial genomes shed light on interconnected biogeochemical processes in an aquifer system.</title>
        <authorList>
            <person name="Anantharaman K."/>
            <person name="Brown C.T."/>
            <person name="Hug L.A."/>
            <person name="Sharon I."/>
            <person name="Castelle C.J."/>
            <person name="Probst A.J."/>
            <person name="Thomas B.C."/>
            <person name="Singh A."/>
            <person name="Wilkins M.J."/>
            <person name="Karaoz U."/>
            <person name="Brodie E.L."/>
            <person name="Williams K.H."/>
            <person name="Hubbard S.S."/>
            <person name="Banfield J.F."/>
        </authorList>
    </citation>
    <scope>NUCLEOTIDE SEQUENCE [LARGE SCALE GENOMIC DNA]</scope>
</reference>
<evidence type="ECO:0000313" key="7">
    <source>
        <dbReference type="Proteomes" id="UP000177878"/>
    </source>
</evidence>
<evidence type="ECO:0000259" key="5">
    <source>
        <dbReference type="PROSITE" id="PS51855"/>
    </source>
</evidence>
<evidence type="ECO:0000256" key="2">
    <source>
        <dbReference type="ARBA" id="ARBA00022755"/>
    </source>
</evidence>
<sequence>MAEETTIKRALISVHDKKGIDVFARGLQDLGWKIVSSGGTAKFLAEQNIEVTDVAFITGVPPILDHRVVTLHPKIHGGILAEQTPEHELALEQYGIPRFNLVCVGVYPVWEALADPYGGIAKVVELTDIGGPAMLRAAAKNHQNVIVICEPDDRQLILTELQAHGDIDIHLRRQLAQKVFSFTSEYDKAIANFYALHNGASEGASEIIG</sequence>
<dbReference type="GO" id="GO:0003937">
    <property type="term" value="F:IMP cyclohydrolase activity"/>
    <property type="evidence" value="ECO:0007669"/>
    <property type="project" value="InterPro"/>
</dbReference>
<dbReference type="Proteomes" id="UP000177878">
    <property type="component" value="Unassembled WGS sequence"/>
</dbReference>
<dbReference type="STRING" id="1797988.A3I35_00460"/>
<dbReference type="EMBL" id="MFFV01000032">
    <property type="protein sequence ID" value="OGF19434.1"/>
    <property type="molecule type" value="Genomic_DNA"/>
</dbReference>
<gene>
    <name evidence="6" type="ORF">A3I35_00460</name>
</gene>
<dbReference type="SUPFAM" id="SSF52335">
    <property type="entry name" value="Methylglyoxal synthase-like"/>
    <property type="match status" value="1"/>
</dbReference>
<evidence type="ECO:0000256" key="4">
    <source>
        <dbReference type="ARBA" id="ARBA00023268"/>
    </source>
</evidence>
<evidence type="ECO:0000256" key="3">
    <source>
        <dbReference type="ARBA" id="ARBA00022801"/>
    </source>
</evidence>
<keyword evidence="2" id="KW-0658">Purine biosynthesis</keyword>
<comment type="caution">
    <text evidence="6">The sequence shown here is derived from an EMBL/GenBank/DDBJ whole genome shotgun (WGS) entry which is preliminary data.</text>
</comment>
<dbReference type="PANTHER" id="PTHR11692:SF0">
    <property type="entry name" value="BIFUNCTIONAL PURINE BIOSYNTHESIS PROTEIN ATIC"/>
    <property type="match status" value="1"/>
</dbReference>
<dbReference type="InterPro" id="IPR036914">
    <property type="entry name" value="MGS-like_dom_sf"/>
</dbReference>
<protein>
    <recommendedName>
        <fullName evidence="5">MGS-like domain-containing protein</fullName>
    </recommendedName>
</protein>
<accession>A0A1F5RYD3</accession>
<dbReference type="CDD" id="cd01421">
    <property type="entry name" value="IMPCH"/>
    <property type="match status" value="1"/>
</dbReference>
<feature type="domain" description="MGS-like" evidence="5">
    <location>
        <begin position="1"/>
        <end position="149"/>
    </location>
</feature>